<keyword evidence="6" id="KW-1185">Reference proteome</keyword>
<name>R7ZPL3_9BACT</name>
<sequence>MRFDGKAIRCQPYPPNPMIRTFFVFAVSFVWLSVVQAQEIRIYKEIDTTKLAMTVYRASAETQKAGGMAPAMVFFFGGGWTGGNVAQFEPHARYFSQRGITCFLVDYRVQSRHGTSPFESLQDAKIAIRYIRAHGDAFGIDADRIIAAGGSAGGHLAAAAALVEDYDDDTDDTTISCIPNALVLFNPVIDNGPGGYGYERIGEAFPRFSPLHNIRAGAPPTVLFLGTADRLIPVETVQYYRVVMEKVGSRCDLFLYEGAGHGFFNYGNIDYYTQTLRESDRFLQSIGYLGSEIE</sequence>
<feature type="domain" description="BD-FAE-like" evidence="4">
    <location>
        <begin position="64"/>
        <end position="169"/>
    </location>
</feature>
<dbReference type="STRING" id="1232681.ADIS_3591"/>
<reference evidence="5 6" key="1">
    <citation type="submission" date="2013-02" db="EMBL/GenBank/DDBJ databases">
        <title>A novel strain isolated from Lonar lake, Maharashtra, India.</title>
        <authorList>
            <person name="Singh A."/>
        </authorList>
    </citation>
    <scope>NUCLEOTIDE SEQUENCE [LARGE SCALE GENOMIC DNA]</scope>
    <source>
        <strain evidence="5 6">AK24</strain>
    </source>
</reference>
<dbReference type="Gene3D" id="3.40.50.1820">
    <property type="entry name" value="alpha/beta hydrolase"/>
    <property type="match status" value="1"/>
</dbReference>
<comment type="caution">
    <text evidence="5">The sequence shown here is derived from an EMBL/GenBank/DDBJ whole genome shotgun (WGS) entry which is preliminary data.</text>
</comment>
<evidence type="ECO:0000259" key="3">
    <source>
        <dbReference type="Pfam" id="PF01738"/>
    </source>
</evidence>
<dbReference type="AlphaFoldDB" id="R7ZPL3"/>
<gene>
    <name evidence="5" type="ORF">ADIS_3591</name>
</gene>
<dbReference type="Pfam" id="PF01738">
    <property type="entry name" value="DLH"/>
    <property type="match status" value="1"/>
</dbReference>
<dbReference type="Proteomes" id="UP000013909">
    <property type="component" value="Unassembled WGS sequence"/>
</dbReference>
<comment type="similarity">
    <text evidence="1">Belongs to the 'GDXG' lipolytic enzyme family.</text>
</comment>
<feature type="domain" description="Dienelactone hydrolase" evidence="3">
    <location>
        <begin position="210"/>
        <end position="272"/>
    </location>
</feature>
<evidence type="ECO:0000256" key="1">
    <source>
        <dbReference type="ARBA" id="ARBA00010515"/>
    </source>
</evidence>
<dbReference type="GO" id="GO:0004806">
    <property type="term" value="F:triacylglycerol lipase activity"/>
    <property type="evidence" value="ECO:0007669"/>
    <property type="project" value="TreeGrafter"/>
</dbReference>
<keyword evidence="2" id="KW-0378">Hydrolase</keyword>
<evidence type="ECO:0000313" key="6">
    <source>
        <dbReference type="Proteomes" id="UP000013909"/>
    </source>
</evidence>
<organism evidence="5 6">
    <name type="scientific">Lunatimonas lonarensis</name>
    <dbReference type="NCBI Taxonomy" id="1232681"/>
    <lineage>
        <taxon>Bacteria</taxon>
        <taxon>Pseudomonadati</taxon>
        <taxon>Bacteroidota</taxon>
        <taxon>Cytophagia</taxon>
        <taxon>Cytophagales</taxon>
        <taxon>Cyclobacteriaceae</taxon>
    </lineage>
</organism>
<dbReference type="InterPro" id="IPR050300">
    <property type="entry name" value="GDXG_lipolytic_enzyme"/>
</dbReference>
<dbReference type="SUPFAM" id="SSF53474">
    <property type="entry name" value="alpha/beta-Hydrolases"/>
    <property type="match status" value="1"/>
</dbReference>
<protein>
    <submittedName>
        <fullName evidence="5">Lipase, putative esterase</fullName>
    </submittedName>
</protein>
<evidence type="ECO:0000256" key="2">
    <source>
        <dbReference type="ARBA" id="ARBA00022801"/>
    </source>
</evidence>
<evidence type="ECO:0000259" key="4">
    <source>
        <dbReference type="Pfam" id="PF20434"/>
    </source>
</evidence>
<proteinExistence type="inferred from homology"/>
<dbReference type="InterPro" id="IPR002925">
    <property type="entry name" value="Dienelactn_hydro"/>
</dbReference>
<dbReference type="InterPro" id="IPR029058">
    <property type="entry name" value="AB_hydrolase_fold"/>
</dbReference>
<dbReference type="Pfam" id="PF20434">
    <property type="entry name" value="BD-FAE"/>
    <property type="match status" value="1"/>
</dbReference>
<dbReference type="InterPro" id="IPR049492">
    <property type="entry name" value="BD-FAE-like_dom"/>
</dbReference>
<dbReference type="PANTHER" id="PTHR48081">
    <property type="entry name" value="AB HYDROLASE SUPERFAMILY PROTEIN C4A8.06C"/>
    <property type="match status" value="1"/>
</dbReference>
<accession>R7ZPL3</accession>
<dbReference type="PATRIC" id="fig|1288963.3.peg.3582"/>
<dbReference type="EMBL" id="AQHR01000091">
    <property type="protein sequence ID" value="EON76003.1"/>
    <property type="molecule type" value="Genomic_DNA"/>
</dbReference>
<dbReference type="PANTHER" id="PTHR48081:SF30">
    <property type="entry name" value="ACETYL-HYDROLASE LIPR-RELATED"/>
    <property type="match status" value="1"/>
</dbReference>
<evidence type="ECO:0000313" key="5">
    <source>
        <dbReference type="EMBL" id="EON76003.1"/>
    </source>
</evidence>